<gene>
    <name evidence="2" type="ORF">CVLEPA_LOCUS10475</name>
</gene>
<reference evidence="2 3" key="1">
    <citation type="submission" date="2024-02" db="EMBL/GenBank/DDBJ databases">
        <authorList>
            <person name="Daric V."/>
            <person name="Darras S."/>
        </authorList>
    </citation>
    <scope>NUCLEOTIDE SEQUENCE [LARGE SCALE GENOMIC DNA]</scope>
</reference>
<accession>A0ABP0FKJ2</accession>
<evidence type="ECO:0000256" key="1">
    <source>
        <dbReference type="SAM" id="Phobius"/>
    </source>
</evidence>
<organism evidence="2 3">
    <name type="scientific">Clavelina lepadiformis</name>
    <name type="common">Light-bulb sea squirt</name>
    <name type="synonym">Ascidia lepadiformis</name>
    <dbReference type="NCBI Taxonomy" id="159417"/>
    <lineage>
        <taxon>Eukaryota</taxon>
        <taxon>Metazoa</taxon>
        <taxon>Chordata</taxon>
        <taxon>Tunicata</taxon>
        <taxon>Ascidiacea</taxon>
        <taxon>Aplousobranchia</taxon>
        <taxon>Clavelinidae</taxon>
        <taxon>Clavelina</taxon>
    </lineage>
</organism>
<keyword evidence="1" id="KW-0472">Membrane</keyword>
<name>A0ABP0FKJ2_CLALP</name>
<keyword evidence="3" id="KW-1185">Reference proteome</keyword>
<sequence length="235" mass="26621">MKSTAIMKPTLVKDNQPYHAAVGSEVDGRRFQNYFCEVTSESEFKESASRKKVHFTPPSSPVLFEERVVTNKNQSMLNQEHTRCLGVIFSIFSVSVAIAAVTGCVFLYYNMKENQSQISVLRKELLGSSKFHSKREGFSGWINYIQEKTFQMNSEIEKMKAWANVSTCLKGHDFTKGSSFFHSDEIQGESMSDPSDRDDTDDGRLYLNLHDVEDCVNIPALHLLGIAAKRSNERI</sequence>
<comment type="caution">
    <text evidence="2">The sequence shown here is derived from an EMBL/GenBank/DDBJ whole genome shotgun (WGS) entry which is preliminary data.</text>
</comment>
<dbReference type="Proteomes" id="UP001642483">
    <property type="component" value="Unassembled WGS sequence"/>
</dbReference>
<keyword evidence="1" id="KW-0812">Transmembrane</keyword>
<keyword evidence="1" id="KW-1133">Transmembrane helix</keyword>
<feature type="transmembrane region" description="Helical" evidence="1">
    <location>
        <begin position="84"/>
        <end position="109"/>
    </location>
</feature>
<protein>
    <submittedName>
        <fullName evidence="2">Uncharacterized protein</fullName>
    </submittedName>
</protein>
<evidence type="ECO:0000313" key="2">
    <source>
        <dbReference type="EMBL" id="CAK8680198.1"/>
    </source>
</evidence>
<dbReference type="EMBL" id="CAWYQH010000068">
    <property type="protein sequence ID" value="CAK8680198.1"/>
    <property type="molecule type" value="Genomic_DNA"/>
</dbReference>
<evidence type="ECO:0000313" key="3">
    <source>
        <dbReference type="Proteomes" id="UP001642483"/>
    </source>
</evidence>
<proteinExistence type="predicted"/>